<proteinExistence type="predicted"/>
<reference evidence="2 3" key="2">
    <citation type="journal article" date="2019" name="G3 (Bethesda)">
        <title>Hybrid Assembly of the Genome of the Entomopathogenic Nematode Steinernema carpocapsae Identifies the X-Chromosome.</title>
        <authorList>
            <person name="Serra L."/>
            <person name="Macchietto M."/>
            <person name="Macias-Munoz A."/>
            <person name="McGill C.J."/>
            <person name="Rodriguez I.M."/>
            <person name="Rodriguez B."/>
            <person name="Murad R."/>
            <person name="Mortazavi A."/>
        </authorList>
    </citation>
    <scope>NUCLEOTIDE SEQUENCE [LARGE SCALE GENOMIC DNA]</scope>
    <source>
        <strain evidence="2 3">ALL</strain>
    </source>
</reference>
<organism evidence="2 3">
    <name type="scientific">Steinernema carpocapsae</name>
    <name type="common">Entomopathogenic nematode</name>
    <dbReference type="NCBI Taxonomy" id="34508"/>
    <lineage>
        <taxon>Eukaryota</taxon>
        <taxon>Metazoa</taxon>
        <taxon>Ecdysozoa</taxon>
        <taxon>Nematoda</taxon>
        <taxon>Chromadorea</taxon>
        <taxon>Rhabditida</taxon>
        <taxon>Tylenchina</taxon>
        <taxon>Panagrolaimomorpha</taxon>
        <taxon>Strongyloidoidea</taxon>
        <taxon>Steinernematidae</taxon>
        <taxon>Steinernema</taxon>
    </lineage>
</organism>
<dbReference type="EMBL" id="AZBU02000004">
    <property type="protein sequence ID" value="TKR83038.1"/>
    <property type="molecule type" value="Genomic_DNA"/>
</dbReference>
<feature type="compositionally biased region" description="Low complexity" evidence="1">
    <location>
        <begin position="13"/>
        <end position="25"/>
    </location>
</feature>
<reference evidence="2 3" key="1">
    <citation type="journal article" date="2015" name="Genome Biol.">
        <title>Comparative genomics of Steinernema reveals deeply conserved gene regulatory networks.</title>
        <authorList>
            <person name="Dillman A.R."/>
            <person name="Macchietto M."/>
            <person name="Porter C.F."/>
            <person name="Rogers A."/>
            <person name="Williams B."/>
            <person name="Antoshechkin I."/>
            <person name="Lee M.M."/>
            <person name="Goodwin Z."/>
            <person name="Lu X."/>
            <person name="Lewis E.E."/>
            <person name="Goodrich-Blair H."/>
            <person name="Stock S.P."/>
            <person name="Adams B.J."/>
            <person name="Sternberg P.W."/>
            <person name="Mortazavi A."/>
        </authorList>
    </citation>
    <scope>NUCLEOTIDE SEQUENCE [LARGE SCALE GENOMIC DNA]</scope>
    <source>
        <strain evidence="2 3">ALL</strain>
    </source>
</reference>
<comment type="caution">
    <text evidence="2">The sequence shown here is derived from an EMBL/GenBank/DDBJ whole genome shotgun (WGS) entry which is preliminary data.</text>
</comment>
<keyword evidence="3" id="KW-1185">Reference proteome</keyword>
<feature type="compositionally biased region" description="Basic and acidic residues" evidence="1">
    <location>
        <begin position="94"/>
        <end position="103"/>
    </location>
</feature>
<gene>
    <name evidence="2" type="ORF">L596_016692</name>
</gene>
<feature type="compositionally biased region" description="Basic and acidic residues" evidence="1">
    <location>
        <begin position="113"/>
        <end position="133"/>
    </location>
</feature>
<feature type="compositionally biased region" description="Polar residues" evidence="1">
    <location>
        <begin position="40"/>
        <end position="59"/>
    </location>
</feature>
<accession>A0A4U5NIS8</accession>
<name>A0A4U5NIS8_STECR</name>
<dbReference type="Proteomes" id="UP000298663">
    <property type="component" value="Unassembled WGS sequence"/>
</dbReference>
<protein>
    <submittedName>
        <fullName evidence="2">Uncharacterized protein</fullName>
    </submittedName>
</protein>
<evidence type="ECO:0000313" key="2">
    <source>
        <dbReference type="EMBL" id="TKR83038.1"/>
    </source>
</evidence>
<feature type="compositionally biased region" description="Basic and acidic residues" evidence="1">
    <location>
        <begin position="74"/>
        <end position="83"/>
    </location>
</feature>
<feature type="region of interest" description="Disordered" evidence="1">
    <location>
        <begin position="1"/>
        <end position="148"/>
    </location>
</feature>
<feature type="compositionally biased region" description="Polar residues" evidence="1">
    <location>
        <begin position="84"/>
        <end position="93"/>
    </location>
</feature>
<evidence type="ECO:0000256" key="1">
    <source>
        <dbReference type="SAM" id="MobiDB-lite"/>
    </source>
</evidence>
<feature type="compositionally biased region" description="Basic and acidic residues" evidence="1">
    <location>
        <begin position="27"/>
        <end position="39"/>
    </location>
</feature>
<evidence type="ECO:0000313" key="3">
    <source>
        <dbReference type="Proteomes" id="UP000298663"/>
    </source>
</evidence>
<sequence>MPDVSDMRVPEMQVSQAIQVTQQQQKNDGETKLESKEKGQNTSMEPTQETQVFKTPTTQEKSDAKDKKSKNKRSAADPKKPQKTDASNASQKNSGEDTGDHSANHRSYSFDCYPDHADGREHPEKGGHADDRAYAQGRRRQREESAPG</sequence>
<dbReference type="AlphaFoldDB" id="A0A4U5NIS8"/>